<name>A0ABQ7G3D7_DUNSA</name>
<feature type="compositionally biased region" description="Polar residues" evidence="1">
    <location>
        <begin position="169"/>
        <end position="187"/>
    </location>
</feature>
<reference evidence="2" key="1">
    <citation type="submission" date="2017-08" db="EMBL/GenBank/DDBJ databases">
        <authorList>
            <person name="Polle J.E."/>
            <person name="Barry K."/>
            <person name="Cushman J."/>
            <person name="Schmutz J."/>
            <person name="Tran D."/>
            <person name="Hathwaick L.T."/>
            <person name="Yim W.C."/>
            <person name="Jenkins J."/>
            <person name="Mckie-Krisberg Z.M."/>
            <person name="Prochnik S."/>
            <person name="Lindquist E."/>
            <person name="Dockter R.B."/>
            <person name="Adam C."/>
            <person name="Molina H."/>
            <person name="Bunkerborg J."/>
            <person name="Jin E."/>
            <person name="Buchheim M."/>
            <person name="Magnuson J."/>
        </authorList>
    </citation>
    <scope>NUCLEOTIDE SEQUENCE</scope>
    <source>
        <strain evidence="2">CCAP 19/18</strain>
    </source>
</reference>
<sequence length="340" mass="36202">MQIVQRQQHWAIVKVDGSDPVIYVNCMEDEHPVEILQKGLQNDSWQEANLTGGSGGGANHPHGIILLGPEGLALIRHMLGTPPPLDCKLKAETVNKVTNGTLRLVPPTTYLKLLRVYKKKMNAYKFLRVVGPGPSTRPVQSLADFFQYRSNLAPAPQPPLQPTAANNNDSIQPLLQTTPTNNNAGSQPANTAMNATLITAVSRFGKSNAGNPANTSNAAAALLHMGCMGAAGGEGHSAPSIIDPGPSTNEGNRADETPAAKRQRVESRCVAVEGALQQMIQAWRAAAQDADAAFAAAAERRTAEEQGQDCHKVSPEVTGSSLSEWQRLVWDLTFTGKGPG</sequence>
<evidence type="ECO:0000313" key="3">
    <source>
        <dbReference type="Proteomes" id="UP000815325"/>
    </source>
</evidence>
<evidence type="ECO:0000256" key="1">
    <source>
        <dbReference type="SAM" id="MobiDB-lite"/>
    </source>
</evidence>
<proteinExistence type="predicted"/>
<feature type="compositionally biased region" description="Basic and acidic residues" evidence="1">
    <location>
        <begin position="252"/>
        <end position="262"/>
    </location>
</feature>
<feature type="region of interest" description="Disordered" evidence="1">
    <location>
        <begin position="153"/>
        <end position="187"/>
    </location>
</feature>
<feature type="region of interest" description="Disordered" evidence="1">
    <location>
        <begin position="242"/>
        <end position="262"/>
    </location>
</feature>
<comment type="caution">
    <text evidence="2">The sequence shown here is derived from an EMBL/GenBank/DDBJ whole genome shotgun (WGS) entry which is preliminary data.</text>
</comment>
<dbReference type="EMBL" id="MU070202">
    <property type="protein sequence ID" value="KAF5829118.1"/>
    <property type="molecule type" value="Genomic_DNA"/>
</dbReference>
<evidence type="ECO:0008006" key="4">
    <source>
        <dbReference type="Google" id="ProtNLM"/>
    </source>
</evidence>
<keyword evidence="3" id="KW-1185">Reference proteome</keyword>
<accession>A0ABQ7G3D7</accession>
<protein>
    <recommendedName>
        <fullName evidence="4">Encoded protein</fullName>
    </recommendedName>
</protein>
<dbReference type="Proteomes" id="UP000815325">
    <property type="component" value="Unassembled WGS sequence"/>
</dbReference>
<organism evidence="2 3">
    <name type="scientific">Dunaliella salina</name>
    <name type="common">Green alga</name>
    <name type="synonym">Protococcus salinus</name>
    <dbReference type="NCBI Taxonomy" id="3046"/>
    <lineage>
        <taxon>Eukaryota</taxon>
        <taxon>Viridiplantae</taxon>
        <taxon>Chlorophyta</taxon>
        <taxon>core chlorophytes</taxon>
        <taxon>Chlorophyceae</taxon>
        <taxon>CS clade</taxon>
        <taxon>Chlamydomonadales</taxon>
        <taxon>Dunaliellaceae</taxon>
        <taxon>Dunaliella</taxon>
    </lineage>
</organism>
<evidence type="ECO:0000313" key="2">
    <source>
        <dbReference type="EMBL" id="KAF5829118.1"/>
    </source>
</evidence>
<gene>
    <name evidence="2" type="ORF">DUNSADRAFT_16537</name>
</gene>